<keyword evidence="2" id="KW-1185">Reference proteome</keyword>
<evidence type="ECO:0000313" key="1">
    <source>
        <dbReference type="EMBL" id="RCN42262.1"/>
    </source>
</evidence>
<name>A0A368GD39_ANCCA</name>
<dbReference type="OrthoDB" id="5859142at2759"/>
<evidence type="ECO:0000313" key="2">
    <source>
        <dbReference type="Proteomes" id="UP000252519"/>
    </source>
</evidence>
<sequence>MMQARKIRYDVIGLTETSRHRPLNATFDTEEKLFLGICDSRGDGGKWSPKPVIKWDLFISLAGFCEDTVLNQEYDRLVHHLRDRAKSAESSRSTKKRLSYEILELIRRRGAARAAGNYQLSSESSS</sequence>
<dbReference type="Proteomes" id="UP000252519">
    <property type="component" value="Unassembled WGS sequence"/>
</dbReference>
<organism evidence="1 2">
    <name type="scientific">Ancylostoma caninum</name>
    <name type="common">Dog hookworm</name>
    <dbReference type="NCBI Taxonomy" id="29170"/>
    <lineage>
        <taxon>Eukaryota</taxon>
        <taxon>Metazoa</taxon>
        <taxon>Ecdysozoa</taxon>
        <taxon>Nematoda</taxon>
        <taxon>Chromadorea</taxon>
        <taxon>Rhabditida</taxon>
        <taxon>Rhabditina</taxon>
        <taxon>Rhabditomorpha</taxon>
        <taxon>Strongyloidea</taxon>
        <taxon>Ancylostomatidae</taxon>
        <taxon>Ancylostomatinae</taxon>
        <taxon>Ancylostoma</taxon>
    </lineage>
</organism>
<accession>A0A368GD39</accession>
<comment type="caution">
    <text evidence="1">The sequence shown here is derived from an EMBL/GenBank/DDBJ whole genome shotgun (WGS) entry which is preliminary data.</text>
</comment>
<reference evidence="1 2" key="1">
    <citation type="submission" date="2014-10" db="EMBL/GenBank/DDBJ databases">
        <title>Draft genome of the hookworm Ancylostoma caninum.</title>
        <authorList>
            <person name="Mitreva M."/>
        </authorList>
    </citation>
    <scope>NUCLEOTIDE SEQUENCE [LARGE SCALE GENOMIC DNA]</scope>
    <source>
        <strain evidence="1 2">Baltimore</strain>
    </source>
</reference>
<dbReference type="EMBL" id="JOJR01000203">
    <property type="protein sequence ID" value="RCN42262.1"/>
    <property type="molecule type" value="Genomic_DNA"/>
</dbReference>
<protein>
    <submittedName>
        <fullName evidence="1">Uncharacterized protein</fullName>
    </submittedName>
</protein>
<dbReference type="AlphaFoldDB" id="A0A368GD39"/>
<gene>
    <name evidence="1" type="ORF">ANCCAN_11775</name>
</gene>
<proteinExistence type="predicted"/>